<evidence type="ECO:0008006" key="3">
    <source>
        <dbReference type="Google" id="ProtNLM"/>
    </source>
</evidence>
<dbReference type="EMBL" id="JBEDNZ010000026">
    <property type="protein sequence ID" value="KAL0810583.1"/>
    <property type="molecule type" value="Genomic_DNA"/>
</dbReference>
<name>A0ABD0S938_LOXSC</name>
<proteinExistence type="predicted"/>
<dbReference type="AlphaFoldDB" id="A0ABD0S938"/>
<dbReference type="Proteomes" id="UP001549921">
    <property type="component" value="Unassembled WGS sequence"/>
</dbReference>
<evidence type="ECO:0000313" key="2">
    <source>
        <dbReference type="Proteomes" id="UP001549921"/>
    </source>
</evidence>
<gene>
    <name evidence="1" type="ORF">ABMA28_010700</name>
</gene>
<accession>A0ABD0S938</accession>
<evidence type="ECO:0000313" key="1">
    <source>
        <dbReference type="EMBL" id="KAL0810583.1"/>
    </source>
</evidence>
<organism evidence="1 2">
    <name type="scientific">Loxostege sticticalis</name>
    <name type="common">Beet webworm moth</name>
    <dbReference type="NCBI Taxonomy" id="481309"/>
    <lineage>
        <taxon>Eukaryota</taxon>
        <taxon>Metazoa</taxon>
        <taxon>Ecdysozoa</taxon>
        <taxon>Arthropoda</taxon>
        <taxon>Hexapoda</taxon>
        <taxon>Insecta</taxon>
        <taxon>Pterygota</taxon>
        <taxon>Neoptera</taxon>
        <taxon>Endopterygota</taxon>
        <taxon>Lepidoptera</taxon>
        <taxon>Glossata</taxon>
        <taxon>Ditrysia</taxon>
        <taxon>Pyraloidea</taxon>
        <taxon>Crambidae</taxon>
        <taxon>Pyraustinae</taxon>
        <taxon>Loxostege</taxon>
    </lineage>
</organism>
<sequence>MLFADDIVLVAEVTLTVQNRLAGWRQRLENVGLKIIRKNTEYLFCDFGGLSSPLPLTLAKISLPVCSEFRYLGSFV</sequence>
<protein>
    <recommendedName>
        <fullName evidence="3">Reverse transcriptase domain-containing protein</fullName>
    </recommendedName>
</protein>
<reference evidence="1 2" key="1">
    <citation type="submission" date="2024-06" db="EMBL/GenBank/DDBJ databases">
        <title>A chromosome-level genome assembly of beet webworm, Loxostege sticticalis.</title>
        <authorList>
            <person name="Zhang Y."/>
        </authorList>
    </citation>
    <scope>NUCLEOTIDE SEQUENCE [LARGE SCALE GENOMIC DNA]</scope>
    <source>
        <strain evidence="1">AQ028</strain>
        <tissue evidence="1">Male pupae</tissue>
    </source>
</reference>
<comment type="caution">
    <text evidence="1">The sequence shown here is derived from an EMBL/GenBank/DDBJ whole genome shotgun (WGS) entry which is preliminary data.</text>
</comment>